<sequence length="307" mass="34502">MPVRPESMRSKQPARTDHNSGKVGTRAMGPARPDNSTISSENRYQRIGPPDQLKDPDVQSPMSVTSKFDLRDLRLGPSHQLDYEWKGFNSPLERKKVQSEILSPFIVSGHHKFNSNDTAGLTSDMPQELPDASFGGWRQLVEDARIANKELDGREPHTQVLKTIENQVAAASFCEALLPTRQPSEIEIRTTRLYYITECSEENTLREAEADANLALEHWISGLPCVSPSEGSQFHCASCESRTQMTRSYACTQCLRGICQICVTRLMAKKWTRRRCPWCSADGAQFKPNHYEPADKSLCFTGLLANK</sequence>
<dbReference type="InterPro" id="IPR056929">
    <property type="entry name" value="Znf_RING-like"/>
</dbReference>
<evidence type="ECO:0000259" key="2">
    <source>
        <dbReference type="Pfam" id="PF25080"/>
    </source>
</evidence>
<feature type="compositionally biased region" description="Basic and acidic residues" evidence="1">
    <location>
        <begin position="1"/>
        <end position="20"/>
    </location>
</feature>
<evidence type="ECO:0000256" key="1">
    <source>
        <dbReference type="SAM" id="MobiDB-lite"/>
    </source>
</evidence>
<evidence type="ECO:0000313" key="3">
    <source>
        <dbReference type="EMBL" id="CZR65579.1"/>
    </source>
</evidence>
<reference evidence="3 4" key="1">
    <citation type="submission" date="2016-03" db="EMBL/GenBank/DDBJ databases">
        <authorList>
            <person name="Ploux O."/>
        </authorList>
    </citation>
    <scope>NUCLEOTIDE SEQUENCE [LARGE SCALE GENOMIC DNA]</scope>
    <source>
        <strain evidence="3 4">UAMH 11012</strain>
    </source>
</reference>
<proteinExistence type="predicted"/>
<feature type="domain" description="RING zinc finger-like" evidence="2">
    <location>
        <begin position="235"/>
        <end position="279"/>
    </location>
</feature>
<dbReference type="Pfam" id="PF25080">
    <property type="entry name" value="zf_RING-like"/>
    <property type="match status" value="1"/>
</dbReference>
<keyword evidence="4" id="KW-1185">Reference proteome</keyword>
<dbReference type="STRING" id="576137.A0A1L7XKL1"/>
<evidence type="ECO:0000313" key="4">
    <source>
        <dbReference type="Proteomes" id="UP000184330"/>
    </source>
</evidence>
<dbReference type="OrthoDB" id="3508859at2759"/>
<gene>
    <name evidence="3" type="ORF">PAC_15479</name>
</gene>
<dbReference type="EMBL" id="FJOG01000031">
    <property type="protein sequence ID" value="CZR65579.1"/>
    <property type="molecule type" value="Genomic_DNA"/>
</dbReference>
<accession>A0A1L7XKL1</accession>
<organism evidence="3 4">
    <name type="scientific">Phialocephala subalpina</name>
    <dbReference type="NCBI Taxonomy" id="576137"/>
    <lineage>
        <taxon>Eukaryota</taxon>
        <taxon>Fungi</taxon>
        <taxon>Dikarya</taxon>
        <taxon>Ascomycota</taxon>
        <taxon>Pezizomycotina</taxon>
        <taxon>Leotiomycetes</taxon>
        <taxon>Helotiales</taxon>
        <taxon>Mollisiaceae</taxon>
        <taxon>Phialocephala</taxon>
        <taxon>Phialocephala fortinii species complex</taxon>
    </lineage>
</organism>
<name>A0A1L7XKL1_9HELO</name>
<protein>
    <recommendedName>
        <fullName evidence="2">RING zinc finger-like domain-containing protein</fullName>
    </recommendedName>
</protein>
<dbReference type="Proteomes" id="UP000184330">
    <property type="component" value="Unassembled WGS sequence"/>
</dbReference>
<feature type="region of interest" description="Disordered" evidence="1">
    <location>
        <begin position="1"/>
        <end position="62"/>
    </location>
</feature>
<dbReference type="AlphaFoldDB" id="A0A1L7XKL1"/>